<dbReference type="AlphaFoldDB" id="A0A2T3INT7"/>
<keyword evidence="2" id="KW-0789">Thiol protease inhibitor</keyword>
<evidence type="ECO:0000259" key="4">
    <source>
        <dbReference type="Pfam" id="PF09394"/>
    </source>
</evidence>
<evidence type="ECO:0000256" key="1">
    <source>
        <dbReference type="ARBA" id="ARBA00022690"/>
    </source>
</evidence>
<gene>
    <name evidence="5" type="ORF">CTM88_05935</name>
</gene>
<dbReference type="OrthoDB" id="670336at2"/>
<keyword evidence="1" id="KW-0646">Protease inhibitor</keyword>
<evidence type="ECO:0000313" key="5">
    <source>
        <dbReference type="EMBL" id="PSU30013.1"/>
    </source>
</evidence>
<sequence>MKDSDMKAMKHILLATTLVTISGGTFASEQAQSVPQPVCDAGFTTIVTGDYSKVPQKTCLPTDQKQAVTMKLGQTFKLSLPANPSTGASWALRSMPNSLMLLSVDYQNLPQCKKGMVGCAGLRSYTFEVVAAGVGELKLNYGRSWEKDSWESKNIAISVQP</sequence>
<name>A0A2T3INT7_9GAMM</name>
<dbReference type="PANTHER" id="PTHR36530:SF1">
    <property type="entry name" value="AMOEBIASIN-1"/>
    <property type="match status" value="1"/>
</dbReference>
<dbReference type="Gene3D" id="2.60.40.2020">
    <property type="match status" value="1"/>
</dbReference>
<dbReference type="Pfam" id="PF09394">
    <property type="entry name" value="Inhibitor_I42"/>
    <property type="match status" value="1"/>
</dbReference>
<evidence type="ECO:0000256" key="3">
    <source>
        <dbReference type="SAM" id="SignalP"/>
    </source>
</evidence>
<reference evidence="5 6" key="1">
    <citation type="submission" date="2018-03" db="EMBL/GenBank/DDBJ databases">
        <title>Whole genome sequencing of Histamine producing bacteria.</title>
        <authorList>
            <person name="Butler K."/>
        </authorList>
    </citation>
    <scope>NUCLEOTIDE SEQUENCE [LARGE SCALE GENOMIC DNA]</scope>
    <source>
        <strain evidence="5 6">BS2</strain>
    </source>
</reference>
<dbReference type="InterPro" id="IPR052781">
    <property type="entry name" value="Cys_protease_inhibitor_I42"/>
</dbReference>
<organism evidence="5 6">
    <name type="scientific">Photobacterium aquimaris</name>
    <dbReference type="NCBI Taxonomy" id="512643"/>
    <lineage>
        <taxon>Bacteria</taxon>
        <taxon>Pseudomonadati</taxon>
        <taxon>Pseudomonadota</taxon>
        <taxon>Gammaproteobacteria</taxon>
        <taxon>Vibrionales</taxon>
        <taxon>Vibrionaceae</taxon>
        <taxon>Photobacterium</taxon>
    </lineage>
</organism>
<feature type="domain" description="Proteinase inhibitor I42 chagasin" evidence="4">
    <location>
        <begin position="69"/>
        <end position="159"/>
    </location>
</feature>
<keyword evidence="3" id="KW-0732">Signal</keyword>
<dbReference type="InterPro" id="IPR018990">
    <property type="entry name" value="Prot_inh_I42_chagasin"/>
</dbReference>
<dbReference type="PANTHER" id="PTHR36530">
    <property type="entry name" value="INHIBITOR OF CYSTEINE PEPTIDASE"/>
    <property type="match status" value="1"/>
</dbReference>
<feature type="signal peptide" evidence="3">
    <location>
        <begin position="1"/>
        <end position="27"/>
    </location>
</feature>
<dbReference type="GO" id="GO:0004869">
    <property type="term" value="F:cysteine-type endopeptidase inhibitor activity"/>
    <property type="evidence" value="ECO:0007669"/>
    <property type="project" value="UniProtKB-KW"/>
</dbReference>
<comment type="caution">
    <text evidence="5">The sequence shown here is derived from an EMBL/GenBank/DDBJ whole genome shotgun (WGS) entry which is preliminary data.</text>
</comment>
<dbReference type="Proteomes" id="UP000240254">
    <property type="component" value="Unassembled WGS sequence"/>
</dbReference>
<dbReference type="SUPFAM" id="SSF141066">
    <property type="entry name" value="ICP-like"/>
    <property type="match status" value="1"/>
</dbReference>
<accession>A0A2T3INT7</accession>
<dbReference type="EMBL" id="PYMK01000005">
    <property type="protein sequence ID" value="PSU30013.1"/>
    <property type="molecule type" value="Genomic_DNA"/>
</dbReference>
<dbReference type="InterPro" id="IPR036331">
    <property type="entry name" value="Chagasin-like_sf"/>
</dbReference>
<proteinExistence type="predicted"/>
<protein>
    <recommendedName>
        <fullName evidence="4">Proteinase inhibitor I42 chagasin domain-containing protein</fullName>
    </recommendedName>
</protein>
<feature type="chain" id="PRO_5015554657" description="Proteinase inhibitor I42 chagasin domain-containing protein" evidence="3">
    <location>
        <begin position="28"/>
        <end position="161"/>
    </location>
</feature>
<evidence type="ECO:0000256" key="2">
    <source>
        <dbReference type="ARBA" id="ARBA00022704"/>
    </source>
</evidence>
<evidence type="ECO:0000313" key="6">
    <source>
        <dbReference type="Proteomes" id="UP000240254"/>
    </source>
</evidence>